<dbReference type="InterPro" id="IPR005467">
    <property type="entry name" value="His_kinase_dom"/>
</dbReference>
<sequence length="411" mass="46588">MKQTQLTAELISTELLVTTVQELSLARNIDAVMKIVRTVARKLTGADGATFVLRDGDLCFYADEDAISPLWKGSRFPMETCISGWAMLNKQPAVIEDIYQDDRIPVDAYRPTFVKSLVTVPIRTIDPIGAIGNYWAKHRKPAPQQVALLQALADITAVSIENIGVRDKLKEKLKERNKMLNQLKVQQKQLQEFTQIIAHNIRAPLSNLLILNDLIRQTEAINDKMLYLEKQQPVIDFLHETFEELVSATQVKADFSVEKDHIELEKVTNKAINLLHGEILKANAHITQDFSKATTAYFPSKYIDSILFNLLSNALKYRSLDRDLQINIKSYKKSGWVYLEISDNGLGIDIQKHGDKLFKLHKTFHKHPEAKGFGLFITKTQIEAMGGYIKVKSKPEKGAKFTVKLSQEKTL</sequence>
<dbReference type="SUPFAM" id="SSF47384">
    <property type="entry name" value="Homodimeric domain of signal transducing histidine kinase"/>
    <property type="match status" value="1"/>
</dbReference>
<dbReference type="PRINTS" id="PR00344">
    <property type="entry name" value="BCTRLSENSOR"/>
</dbReference>
<dbReference type="Pfam" id="PF13185">
    <property type="entry name" value="GAF_2"/>
    <property type="match status" value="1"/>
</dbReference>
<dbReference type="EMBL" id="PJEO01000027">
    <property type="protein sequence ID" value="PKQ45354.1"/>
    <property type="molecule type" value="Genomic_DNA"/>
</dbReference>
<dbReference type="PANTHER" id="PTHR43304">
    <property type="entry name" value="PHYTOCHROME-LIKE PROTEIN CPH1"/>
    <property type="match status" value="1"/>
</dbReference>
<dbReference type="InterPro" id="IPR036097">
    <property type="entry name" value="HisK_dim/P_sf"/>
</dbReference>
<dbReference type="Gene3D" id="1.10.287.130">
    <property type="match status" value="1"/>
</dbReference>
<protein>
    <recommendedName>
        <fullName evidence="2">histidine kinase</fullName>
        <ecNumber evidence="2">2.7.13.3</ecNumber>
    </recommendedName>
</protein>
<evidence type="ECO:0000256" key="3">
    <source>
        <dbReference type="ARBA" id="ARBA00022553"/>
    </source>
</evidence>
<evidence type="ECO:0000256" key="1">
    <source>
        <dbReference type="ARBA" id="ARBA00000085"/>
    </source>
</evidence>
<dbReference type="AlphaFoldDB" id="A0A2N3HKD3"/>
<dbReference type="OrthoDB" id="9811889at2"/>
<accession>A0A2N3HKD3</accession>
<comment type="caution">
    <text evidence="7">The sequence shown here is derived from an EMBL/GenBank/DDBJ whole genome shotgun (WGS) entry which is preliminary data.</text>
</comment>
<proteinExistence type="predicted"/>
<dbReference type="InterPro" id="IPR003594">
    <property type="entry name" value="HATPase_dom"/>
</dbReference>
<keyword evidence="4" id="KW-0808">Transferase</keyword>
<dbReference type="SMART" id="SM00065">
    <property type="entry name" value="GAF"/>
    <property type="match status" value="1"/>
</dbReference>
<comment type="catalytic activity">
    <reaction evidence="1">
        <text>ATP + protein L-histidine = ADP + protein N-phospho-L-histidine.</text>
        <dbReference type="EC" id="2.7.13.3"/>
    </reaction>
</comment>
<dbReference type="Proteomes" id="UP000233435">
    <property type="component" value="Unassembled WGS sequence"/>
</dbReference>
<dbReference type="Gene3D" id="3.30.450.40">
    <property type="match status" value="1"/>
</dbReference>
<gene>
    <name evidence="7" type="ORF">CSW08_08255</name>
</gene>
<dbReference type="RefSeq" id="WP_106659423.1">
    <property type="nucleotide sequence ID" value="NZ_PJEO01000027.1"/>
</dbReference>
<dbReference type="Gene3D" id="3.30.565.10">
    <property type="entry name" value="Histidine kinase-like ATPase, C-terminal domain"/>
    <property type="match status" value="1"/>
</dbReference>
<dbReference type="InterPro" id="IPR052162">
    <property type="entry name" value="Sensor_kinase/Photoreceptor"/>
</dbReference>
<dbReference type="PANTHER" id="PTHR43304:SF1">
    <property type="entry name" value="PAC DOMAIN-CONTAINING PROTEIN"/>
    <property type="match status" value="1"/>
</dbReference>
<dbReference type="PROSITE" id="PS50109">
    <property type="entry name" value="HIS_KIN"/>
    <property type="match status" value="1"/>
</dbReference>
<dbReference type="InterPro" id="IPR003018">
    <property type="entry name" value="GAF"/>
</dbReference>
<feature type="domain" description="Histidine kinase" evidence="6">
    <location>
        <begin position="196"/>
        <end position="409"/>
    </location>
</feature>
<dbReference type="InterPro" id="IPR004358">
    <property type="entry name" value="Sig_transdc_His_kin-like_C"/>
</dbReference>
<keyword evidence="3" id="KW-0597">Phosphoprotein</keyword>
<evidence type="ECO:0000259" key="6">
    <source>
        <dbReference type="PROSITE" id="PS50109"/>
    </source>
</evidence>
<dbReference type="EC" id="2.7.13.3" evidence="2"/>
<evidence type="ECO:0000313" key="8">
    <source>
        <dbReference type="Proteomes" id="UP000233435"/>
    </source>
</evidence>
<keyword evidence="5 7" id="KW-0418">Kinase</keyword>
<dbReference type="SUPFAM" id="SSF55874">
    <property type="entry name" value="ATPase domain of HSP90 chaperone/DNA topoisomerase II/histidine kinase"/>
    <property type="match status" value="1"/>
</dbReference>
<dbReference type="GO" id="GO:0000155">
    <property type="term" value="F:phosphorelay sensor kinase activity"/>
    <property type="evidence" value="ECO:0007669"/>
    <property type="project" value="InterPro"/>
</dbReference>
<organism evidence="7 8">
    <name type="scientific">Confluentibacter flavum</name>
    <dbReference type="NCBI Taxonomy" id="1909700"/>
    <lineage>
        <taxon>Bacteria</taxon>
        <taxon>Pseudomonadati</taxon>
        <taxon>Bacteroidota</taxon>
        <taxon>Flavobacteriia</taxon>
        <taxon>Flavobacteriales</taxon>
        <taxon>Flavobacteriaceae</taxon>
        <taxon>Confluentibacter</taxon>
    </lineage>
</organism>
<evidence type="ECO:0000256" key="4">
    <source>
        <dbReference type="ARBA" id="ARBA00022679"/>
    </source>
</evidence>
<dbReference type="SMART" id="SM00387">
    <property type="entry name" value="HATPase_c"/>
    <property type="match status" value="1"/>
</dbReference>
<keyword evidence="8" id="KW-1185">Reference proteome</keyword>
<dbReference type="SUPFAM" id="SSF55781">
    <property type="entry name" value="GAF domain-like"/>
    <property type="match status" value="1"/>
</dbReference>
<dbReference type="Pfam" id="PF02518">
    <property type="entry name" value="HATPase_c"/>
    <property type="match status" value="1"/>
</dbReference>
<reference evidence="7 8" key="1">
    <citation type="submission" date="2017-12" db="EMBL/GenBank/DDBJ databases">
        <title>Confluentibacter flavum sp. nov., isolated from the saline lake.</title>
        <authorList>
            <person name="Yu L."/>
        </authorList>
    </citation>
    <scope>NUCLEOTIDE SEQUENCE [LARGE SCALE GENOMIC DNA]</scope>
    <source>
        <strain evidence="7 8">3B</strain>
    </source>
</reference>
<evidence type="ECO:0000256" key="5">
    <source>
        <dbReference type="ARBA" id="ARBA00022777"/>
    </source>
</evidence>
<name>A0A2N3HKD3_9FLAO</name>
<dbReference type="InterPro" id="IPR036890">
    <property type="entry name" value="HATPase_C_sf"/>
</dbReference>
<evidence type="ECO:0000256" key="2">
    <source>
        <dbReference type="ARBA" id="ARBA00012438"/>
    </source>
</evidence>
<dbReference type="InterPro" id="IPR029016">
    <property type="entry name" value="GAF-like_dom_sf"/>
</dbReference>
<evidence type="ECO:0000313" key="7">
    <source>
        <dbReference type="EMBL" id="PKQ45354.1"/>
    </source>
</evidence>